<proteinExistence type="predicted"/>
<dbReference type="InterPro" id="IPR016024">
    <property type="entry name" value="ARM-type_fold"/>
</dbReference>
<organism evidence="7 8">
    <name type="scientific">Lachancea mirantina</name>
    <dbReference type="NCBI Taxonomy" id="1230905"/>
    <lineage>
        <taxon>Eukaryota</taxon>
        <taxon>Fungi</taxon>
        <taxon>Dikarya</taxon>
        <taxon>Ascomycota</taxon>
        <taxon>Saccharomycotina</taxon>
        <taxon>Saccharomycetes</taxon>
        <taxon>Saccharomycetales</taxon>
        <taxon>Saccharomycetaceae</taxon>
        <taxon>Lachancea</taxon>
    </lineage>
</organism>
<dbReference type="GO" id="GO:0043161">
    <property type="term" value="P:proteasome-mediated ubiquitin-dependent protein catabolic process"/>
    <property type="evidence" value="ECO:0007669"/>
    <property type="project" value="TreeGrafter"/>
</dbReference>
<dbReference type="STRING" id="1230905.A0A1G4IVV5"/>
<dbReference type="InterPro" id="IPR038739">
    <property type="entry name" value="ARMC8/Vid28"/>
</dbReference>
<feature type="region of interest" description="Disordered" evidence="6">
    <location>
        <begin position="790"/>
        <end position="831"/>
    </location>
</feature>
<evidence type="ECO:0000256" key="1">
    <source>
        <dbReference type="ARBA" id="ARBA00004123"/>
    </source>
</evidence>
<sequence length="900" mass="101883">MPAAAKLDGKFGDEYIRNFNETLVGDQFAKIDVFLSNEELIYKLVDLALVRRESLPEALDALVSLFNIHLELQGEFWEVYMRATESIVANFRIDESENDEVLYKKLALINTCLQRDETNEYVKQVLKGASLAGAPERLLAQQIQKLLSRNGSVITREIIAGLLRLYLRAAVDVLQEQKPVVEALLLYLFRKYSDQLEFKYVVKVARKGIHAPVYNPLSNKGIENCSALPFMTAPRAVIIYDQLDKELFSLGVHVYLRIFENVTTPELRDENLWKSGQFVLFVTSFLKSDDIGLKAPALRFFTYPYFTSPNNTLPRQSLRLIIPALVQTFNYYNLPCSFDPFEILTGLINIYNETEPLNNPITDFLYRTDLVNGIVYMLSKCLSLDQQNQSSITVLAKFIRLCACLTSFDEKCRTLLLEDKNILLHAERGLESHLILLRAFVSYKGDLNEPLSESDLPPLHDSELTLSWLLLLKSFSRSITALRTSLKRDKLAELLLDIVRVVYDLIKHVDFKGLSLIRAEVGIMGAALGILSNFVVEFSNLQSYIITNGIIDAIGDVLSEPLFNNKIPWTPDAREALLEDVPSSEIKTNALWVLRHLMYNSQDKDKLELLGKIPLSVILHFVNDSNWLVQEQCFQLLRNLTCNSKKIVNLLLGSFDDSAPSTSCLEASPSNIRSTYLFDFLVHKARMLDYRDVHQRKTLEGVLYIVVNISAINENKRQLIIEQDDLLHIVQEILSKEPESEDGDATFADLQIACLWIVTNLIWNSTFSAYSQRSPIDYGSTRHNAGALTVEGAPAGEQPDKADYQTGDDIADDDASDDADKNEIVTNQSVGDGGDADEFVRPYRMAPSPKVKNAGLERCLKLVNLGIYDLLKFKSFDKNLTVREKARTVVLHMDQLREGM</sequence>
<gene>
    <name evidence="7" type="ORF">LAMI_0B04698G</name>
</gene>
<dbReference type="Proteomes" id="UP000191024">
    <property type="component" value="Chromosome B"/>
</dbReference>
<protein>
    <submittedName>
        <fullName evidence="7">LAMI_0B04698g1_1</fullName>
    </submittedName>
</protein>
<dbReference type="InterPro" id="IPR011989">
    <property type="entry name" value="ARM-like"/>
</dbReference>
<dbReference type="SUPFAM" id="SSF48371">
    <property type="entry name" value="ARM repeat"/>
    <property type="match status" value="1"/>
</dbReference>
<dbReference type="AlphaFoldDB" id="A0A1G4IVV5"/>
<keyword evidence="8" id="KW-1185">Reference proteome</keyword>
<keyword evidence="3" id="KW-0963">Cytoplasm</keyword>
<reference evidence="7 8" key="1">
    <citation type="submission" date="2016-03" db="EMBL/GenBank/DDBJ databases">
        <authorList>
            <person name="Devillers H."/>
        </authorList>
    </citation>
    <scope>NUCLEOTIDE SEQUENCE [LARGE SCALE GENOMIC DNA]</scope>
    <source>
        <strain evidence="7">CBS 11717</strain>
    </source>
</reference>
<evidence type="ECO:0000256" key="2">
    <source>
        <dbReference type="ARBA" id="ARBA00004496"/>
    </source>
</evidence>
<dbReference type="GO" id="GO:0005634">
    <property type="term" value="C:nucleus"/>
    <property type="evidence" value="ECO:0007669"/>
    <property type="project" value="UniProtKB-SubCell"/>
</dbReference>
<keyword evidence="5" id="KW-0539">Nucleus</keyword>
<dbReference type="GO" id="GO:0034657">
    <property type="term" value="C:GID complex"/>
    <property type="evidence" value="ECO:0007669"/>
    <property type="project" value="TreeGrafter"/>
</dbReference>
<evidence type="ECO:0000313" key="8">
    <source>
        <dbReference type="Proteomes" id="UP000191024"/>
    </source>
</evidence>
<dbReference type="OrthoDB" id="5559898at2759"/>
<comment type="subcellular location">
    <subcellularLocation>
        <location evidence="2">Cytoplasm</location>
    </subcellularLocation>
    <subcellularLocation>
        <location evidence="1">Nucleus</location>
    </subcellularLocation>
</comment>
<dbReference type="GO" id="GO:0005737">
    <property type="term" value="C:cytoplasm"/>
    <property type="evidence" value="ECO:0007669"/>
    <property type="project" value="UniProtKB-SubCell"/>
</dbReference>
<evidence type="ECO:0000313" key="7">
    <source>
        <dbReference type="EMBL" id="SCU81074.1"/>
    </source>
</evidence>
<evidence type="ECO:0000256" key="5">
    <source>
        <dbReference type="ARBA" id="ARBA00023242"/>
    </source>
</evidence>
<evidence type="ECO:0000256" key="6">
    <source>
        <dbReference type="SAM" id="MobiDB-lite"/>
    </source>
</evidence>
<dbReference type="Gene3D" id="1.25.10.10">
    <property type="entry name" value="Leucine-rich Repeat Variant"/>
    <property type="match status" value="1"/>
</dbReference>
<name>A0A1G4IVV5_9SACH</name>
<keyword evidence="4" id="KW-0677">Repeat</keyword>
<accession>A0A1G4IVV5</accession>
<dbReference type="PANTHER" id="PTHR15651">
    <property type="entry name" value="ARMADILLO REPEAT-CONTAINING PROTEIN 8"/>
    <property type="match status" value="1"/>
</dbReference>
<evidence type="ECO:0000256" key="3">
    <source>
        <dbReference type="ARBA" id="ARBA00022490"/>
    </source>
</evidence>
<dbReference type="EMBL" id="LT598464">
    <property type="protein sequence ID" value="SCU81074.1"/>
    <property type="molecule type" value="Genomic_DNA"/>
</dbReference>
<evidence type="ECO:0000256" key="4">
    <source>
        <dbReference type="ARBA" id="ARBA00022737"/>
    </source>
</evidence>
<dbReference type="PANTHER" id="PTHR15651:SF7">
    <property type="entry name" value="ARMADILLO REPEAT-CONTAINING PROTEIN 8"/>
    <property type="match status" value="1"/>
</dbReference>